<protein>
    <recommendedName>
        <fullName evidence="4">Carrier domain-containing protein</fullName>
    </recommendedName>
</protein>
<evidence type="ECO:0000256" key="1">
    <source>
        <dbReference type="ARBA" id="ARBA00022450"/>
    </source>
</evidence>
<dbReference type="InterPro" id="IPR020845">
    <property type="entry name" value="AMP-binding_CS"/>
</dbReference>
<keyword evidence="6" id="KW-1185">Reference proteome</keyword>
<dbReference type="Pfam" id="PF00501">
    <property type="entry name" value="AMP-binding"/>
    <property type="match status" value="1"/>
</dbReference>
<proteinExistence type="predicted"/>
<organism evidence="5 6">
    <name type="scientific">Triparma strigata</name>
    <dbReference type="NCBI Taxonomy" id="1606541"/>
    <lineage>
        <taxon>Eukaryota</taxon>
        <taxon>Sar</taxon>
        <taxon>Stramenopiles</taxon>
        <taxon>Ochrophyta</taxon>
        <taxon>Bolidophyceae</taxon>
        <taxon>Parmales</taxon>
        <taxon>Triparmaceae</taxon>
        <taxon>Triparma</taxon>
    </lineage>
</organism>
<dbReference type="Pfam" id="PF07993">
    <property type="entry name" value="NAD_binding_4"/>
    <property type="match status" value="1"/>
</dbReference>
<dbReference type="InterPro" id="IPR009081">
    <property type="entry name" value="PP-bd_ACP"/>
</dbReference>
<dbReference type="Gene3D" id="3.40.50.1820">
    <property type="entry name" value="alpha/beta hydrolase"/>
    <property type="match status" value="1"/>
</dbReference>
<dbReference type="InterPro" id="IPR010080">
    <property type="entry name" value="Thioester_reductase-like_dom"/>
</dbReference>
<dbReference type="Gene3D" id="1.10.1200.10">
    <property type="entry name" value="ACP-like"/>
    <property type="match status" value="2"/>
</dbReference>
<dbReference type="SUPFAM" id="SSF53474">
    <property type="entry name" value="alpha/beta-Hydrolases"/>
    <property type="match status" value="1"/>
</dbReference>
<dbReference type="PROSITE" id="PS00012">
    <property type="entry name" value="PHOSPHOPANTETHEINE"/>
    <property type="match status" value="2"/>
</dbReference>
<accession>A0A9W7E8Y2</accession>
<evidence type="ECO:0000256" key="2">
    <source>
        <dbReference type="ARBA" id="ARBA00022553"/>
    </source>
</evidence>
<keyword evidence="2" id="KW-0597">Phosphoprotein</keyword>
<feature type="domain" description="Carrier" evidence="4">
    <location>
        <begin position="946"/>
        <end position="1024"/>
    </location>
</feature>
<dbReference type="InterPro" id="IPR013120">
    <property type="entry name" value="FAR_NAD-bd"/>
</dbReference>
<dbReference type="Gene3D" id="3.40.50.720">
    <property type="entry name" value="NAD(P)-binding Rossmann-like Domain"/>
    <property type="match status" value="1"/>
</dbReference>
<dbReference type="Gene3D" id="3.30.300.30">
    <property type="match status" value="1"/>
</dbReference>
<dbReference type="CDD" id="cd05235">
    <property type="entry name" value="SDR_e1"/>
    <property type="match status" value="1"/>
</dbReference>
<dbReference type="SUPFAM" id="SSF47336">
    <property type="entry name" value="ACP-like"/>
    <property type="match status" value="2"/>
</dbReference>
<dbReference type="NCBIfam" id="TIGR01746">
    <property type="entry name" value="Thioester-redct"/>
    <property type="match status" value="1"/>
</dbReference>
<dbReference type="InterPro" id="IPR045851">
    <property type="entry name" value="AMP-bd_C_sf"/>
</dbReference>
<feature type="compositionally biased region" description="Gly residues" evidence="3">
    <location>
        <begin position="852"/>
        <end position="863"/>
    </location>
</feature>
<evidence type="ECO:0000313" key="5">
    <source>
        <dbReference type="EMBL" id="GMH69828.1"/>
    </source>
</evidence>
<dbReference type="Pfam" id="PF00975">
    <property type="entry name" value="Thioesterase"/>
    <property type="match status" value="1"/>
</dbReference>
<evidence type="ECO:0000313" key="6">
    <source>
        <dbReference type="Proteomes" id="UP001165085"/>
    </source>
</evidence>
<dbReference type="PROSITE" id="PS50075">
    <property type="entry name" value="CARRIER"/>
    <property type="match status" value="2"/>
</dbReference>
<evidence type="ECO:0000259" key="4">
    <source>
        <dbReference type="PROSITE" id="PS50075"/>
    </source>
</evidence>
<dbReference type="OrthoDB" id="189763at2759"/>
<dbReference type="PROSITE" id="PS00455">
    <property type="entry name" value="AMP_BINDING"/>
    <property type="match status" value="1"/>
</dbReference>
<dbReference type="InterPro" id="IPR036736">
    <property type="entry name" value="ACP-like_sf"/>
</dbReference>
<dbReference type="PANTHER" id="PTHR44845">
    <property type="entry name" value="CARRIER DOMAIN-CONTAINING PROTEIN"/>
    <property type="match status" value="1"/>
</dbReference>
<dbReference type="PANTHER" id="PTHR44845:SF6">
    <property type="entry name" value="BETA-ALANINE-ACTIVATING ENZYME"/>
    <property type="match status" value="1"/>
</dbReference>
<dbReference type="SUPFAM" id="SSF56801">
    <property type="entry name" value="Acetyl-CoA synthetase-like"/>
    <property type="match status" value="1"/>
</dbReference>
<dbReference type="InterPro" id="IPR001031">
    <property type="entry name" value="Thioesterase"/>
</dbReference>
<dbReference type="Pfam" id="PF00550">
    <property type="entry name" value="PP-binding"/>
    <property type="match status" value="2"/>
</dbReference>
<dbReference type="EMBL" id="BRXY01000135">
    <property type="protein sequence ID" value="GMH69828.1"/>
    <property type="molecule type" value="Genomic_DNA"/>
</dbReference>
<dbReference type="Pfam" id="PF13193">
    <property type="entry name" value="AMP-binding_C"/>
    <property type="match status" value="1"/>
</dbReference>
<dbReference type="Gene3D" id="3.40.50.12780">
    <property type="entry name" value="N-terminal domain of ligase-like"/>
    <property type="match status" value="1"/>
</dbReference>
<dbReference type="SUPFAM" id="SSF51735">
    <property type="entry name" value="NAD(P)-binding Rossmann-fold domains"/>
    <property type="match status" value="1"/>
</dbReference>
<comment type="caution">
    <text evidence="5">The sequence shown here is derived from an EMBL/GenBank/DDBJ whole genome shotgun (WGS) entry which is preliminary data.</text>
</comment>
<evidence type="ECO:0000256" key="3">
    <source>
        <dbReference type="SAM" id="MobiDB-lite"/>
    </source>
</evidence>
<dbReference type="InterPro" id="IPR042099">
    <property type="entry name" value="ANL_N_sf"/>
</dbReference>
<keyword evidence="1" id="KW-0596">Phosphopantetheine</keyword>
<dbReference type="InterPro" id="IPR025110">
    <property type="entry name" value="AMP-bd_C"/>
</dbReference>
<reference evidence="6" key="1">
    <citation type="journal article" date="2023" name="Commun. Biol.">
        <title>Genome analysis of Parmales, the sister group of diatoms, reveals the evolutionary specialization of diatoms from phago-mixotrophs to photoautotrophs.</title>
        <authorList>
            <person name="Ban H."/>
            <person name="Sato S."/>
            <person name="Yoshikawa S."/>
            <person name="Yamada K."/>
            <person name="Nakamura Y."/>
            <person name="Ichinomiya M."/>
            <person name="Sato N."/>
            <person name="Blanc-Mathieu R."/>
            <person name="Endo H."/>
            <person name="Kuwata A."/>
            <person name="Ogata H."/>
        </authorList>
    </citation>
    <scope>NUCLEOTIDE SEQUENCE [LARGE SCALE GENOMIC DNA]</scope>
    <source>
        <strain evidence="6">NIES 3701</strain>
    </source>
</reference>
<dbReference type="Proteomes" id="UP001165085">
    <property type="component" value="Unassembled WGS sequence"/>
</dbReference>
<name>A0A9W7E8Y2_9STRA</name>
<gene>
    <name evidence="5" type="ORF">TrST_g4700</name>
</gene>
<sequence length="1467" mass="161382">MALSSPIRSQSKVSQNSKFTDMGIIAKKLAAPEKKVKPSIFFNHYSVGASTPKIAQQITLIAFPPSGASCAFFEPMVPELFNLGVQTVGVNTPTKDAFADAVLMKSIYPYEVDLGDSIDRYFDDLVTAFIETDMANSYPYAVLGHSAGCNNAKAFVDRLKARGVVSPIMVFFSGSNAPSSDHQRYDNDATDAQLLASLKAWNSGADVEVNLKVLRDDLLWSNACSEKFVDTCSVKGVVAWGSADLDEAVTKAGLEEWRALLLSEGTSYVEKPGGHHYLRDHATFFAETLDGELKRLSVEGGKVVADWNSKVQMEWPEEATLHQQFVEQAARTPDNVAVIDGDRELTYRELDELSTLLAQHLYHKCGVRVGDSTGIFMERCWQFVVCYIAALKAGGAYMPLEVVYPRDLLTRVLENSTPKCVLTKRTFMSKIKDDQETFSLDDESWIEELKQQNLPPLPADTGATPESMAYIVMSSGTTGTPKGICCPHRGAVHSYWYRRNFDPSGSDDVEACNVFFVWECLRPLLIGYKMLVIPDEVVYDPMGLVDLLKKHKVTRMLFTPSLLSHILSSLPDDVLKTKLKLFNYVNLCGEVVTRKLAETFNGLFPECKLVNLYSISECHDAAQSVLCGPNNELYGPSRSPKYACAGKVIPNVCLHVLDNKQKECPIGVFGEVYVSGPTVAIGYLNKPEQTAERFPPNPFQATTEPNNARIYRTGDRGRFLPDGQLEVAGRIAFFIKIRGYSVVPSAIEATLADHKDIATAVVLAIGDISDFDKKLVAYVLPKRWEVVPTQKELREYCKQNLPPYAVPSIFVPLQALPVSEGTGKKLDTKALPGWDESNKLVAEMEKELKSRGAGGGGGGGGGEDAAPTLTPNESAVAQIWQQVCGLEDGDVANKLAPTDTFYDAGGSSLKLAEVAKLMSEATGREISIKEIVADPSLAAMAVVFSDPSQRIVAEIWRKVVGISVDDVSSEISPTDTFYDIGGSSLQLAEVAKLMTEEAGREIKIKEIVANPSLAAMGSVFRDNQSVDHSIRRTLRANSIVDLKSEAYLDSSIYPAPTRRAVSRYRTSSARFLPRRVFLTGSTGYLGAHILYELVVIRQMQTYALVRAKNADEAMDRLIKVLKYYNLLEQDDDPSSADGCSSEMELLLDLCVPVPGDLNSPLLGLSPQTFELVSGEVDCLIHCGAEVNLTKSYSELKKTNVLGTQEVLRMAVTNGISGNLGMSFAHVKSVYYISSNGIFPVNYTQDRTESSDLSSISSSYHDGYGKTKWVSEEMIKEVQKRGLPCSVLRPGNMSSSERTGAWNGNDFYALFIKACIEMKCAPGKDEIDGRGWVMDLTAVDWAAECVVEAVLRPGATLGEVWHVQNDRDGVRISRVLEMLEGMGFEFKERVGVDEWRRRCEGGAGEKEVLAKVSVGFESFVMYFEVEGKFRSDNLNRMVEKGTVRRCPEIDEGYLRKALEWIGVVVPGV</sequence>
<feature type="region of interest" description="Disordered" evidence="3">
    <location>
        <begin position="847"/>
        <end position="866"/>
    </location>
</feature>
<dbReference type="InterPro" id="IPR000873">
    <property type="entry name" value="AMP-dep_synth/lig_dom"/>
</dbReference>
<dbReference type="CDD" id="cd05930">
    <property type="entry name" value="A_NRPS"/>
    <property type="match status" value="1"/>
</dbReference>
<feature type="domain" description="Carrier" evidence="4">
    <location>
        <begin position="870"/>
        <end position="948"/>
    </location>
</feature>
<dbReference type="InterPro" id="IPR006162">
    <property type="entry name" value="Ppantetheine_attach_site"/>
</dbReference>
<dbReference type="InterPro" id="IPR029058">
    <property type="entry name" value="AB_hydrolase_fold"/>
</dbReference>
<dbReference type="InterPro" id="IPR036291">
    <property type="entry name" value="NAD(P)-bd_dom_sf"/>
</dbReference>